<dbReference type="Proteomes" id="UP000216345">
    <property type="component" value="Unassembled WGS sequence"/>
</dbReference>
<reference evidence="1 2" key="1">
    <citation type="submission" date="2017-07" db="EMBL/GenBank/DDBJ databases">
        <title>Phylogenetic study on the rhizospheric bacterium Ochrobactrum sp. A44.</title>
        <authorList>
            <person name="Krzyzanowska D.M."/>
            <person name="Ossowicki A."/>
            <person name="Rajewska M."/>
            <person name="Maciag T."/>
            <person name="Kaczynski Z."/>
            <person name="Czerwicka M."/>
            <person name="Jafra S."/>
        </authorList>
    </citation>
    <scope>NUCLEOTIDE SEQUENCE [LARGE SCALE GENOMIC DNA]</scope>
    <source>
        <strain evidence="1 2">PR17</strain>
    </source>
</reference>
<sequence length="47" mass="5423">MSWFVEIIQPLMRQASAGIQSVKKLKTSAMNSLFNLQNRITNQSRQQ</sequence>
<organism evidence="1 2">
    <name type="scientific">Brucella rhizosphaerae</name>
    <dbReference type="NCBI Taxonomy" id="571254"/>
    <lineage>
        <taxon>Bacteria</taxon>
        <taxon>Pseudomonadati</taxon>
        <taxon>Pseudomonadota</taxon>
        <taxon>Alphaproteobacteria</taxon>
        <taxon>Hyphomicrobiales</taxon>
        <taxon>Brucellaceae</taxon>
        <taxon>Brucella/Ochrobactrum group</taxon>
        <taxon>Brucella</taxon>
    </lineage>
</organism>
<keyword evidence="2" id="KW-1185">Reference proteome</keyword>
<dbReference type="AlphaFoldDB" id="A0A256F4W2"/>
<comment type="caution">
    <text evidence="1">The sequence shown here is derived from an EMBL/GenBank/DDBJ whole genome shotgun (WGS) entry which is preliminary data.</text>
</comment>
<evidence type="ECO:0000313" key="1">
    <source>
        <dbReference type="EMBL" id="OYR09884.1"/>
    </source>
</evidence>
<name>A0A256F4W2_9HYPH</name>
<accession>A0A256F4W2</accession>
<evidence type="ECO:0000313" key="2">
    <source>
        <dbReference type="Proteomes" id="UP000216345"/>
    </source>
</evidence>
<protein>
    <submittedName>
        <fullName evidence="1">Uncharacterized protein</fullName>
    </submittedName>
</protein>
<proteinExistence type="predicted"/>
<dbReference type="EMBL" id="NNRK01000034">
    <property type="protein sequence ID" value="OYR09884.1"/>
    <property type="molecule type" value="Genomic_DNA"/>
</dbReference>
<gene>
    <name evidence="1" type="ORF">CEV32_2320</name>
</gene>